<feature type="transmembrane region" description="Helical" evidence="1">
    <location>
        <begin position="37"/>
        <end position="56"/>
    </location>
</feature>
<reference evidence="2 3" key="1">
    <citation type="submission" date="2018-12" db="EMBL/GenBank/DDBJ databases">
        <authorList>
            <person name="Sun L."/>
            <person name="Chen Z."/>
        </authorList>
    </citation>
    <scope>NUCLEOTIDE SEQUENCE [LARGE SCALE GENOMIC DNA]</scope>
    <source>
        <strain evidence="2 3">LMG 29736</strain>
    </source>
</reference>
<dbReference type="PANTHER" id="PTHR39164:SF1">
    <property type="entry name" value="PROTEIN CCDC"/>
    <property type="match status" value="1"/>
</dbReference>
<keyword evidence="1" id="KW-0472">Membrane</keyword>
<dbReference type="InterPro" id="IPR031306">
    <property type="entry name" value="CcdC"/>
</dbReference>
<keyword evidence="1" id="KW-0812">Transmembrane</keyword>
<dbReference type="PIRSF" id="PIRSF021441">
    <property type="entry name" value="DUF1453"/>
    <property type="match status" value="1"/>
</dbReference>
<dbReference type="AlphaFoldDB" id="A0A429X372"/>
<accession>A0A429X372</accession>
<name>A0A429X372_SIMTE</name>
<feature type="transmembrane region" description="Helical" evidence="1">
    <location>
        <begin position="98"/>
        <end position="116"/>
    </location>
</feature>
<feature type="transmembrane region" description="Helical" evidence="1">
    <location>
        <begin position="62"/>
        <end position="78"/>
    </location>
</feature>
<proteinExistence type="predicted"/>
<dbReference type="InterPro" id="IPR058247">
    <property type="entry name" value="DUF1453"/>
</dbReference>
<dbReference type="RefSeq" id="WP_120118748.1">
    <property type="nucleotide sequence ID" value="NZ_BORJ01000001.1"/>
</dbReference>
<evidence type="ECO:0000256" key="1">
    <source>
        <dbReference type="SAM" id="Phobius"/>
    </source>
</evidence>
<gene>
    <name evidence="2" type="ORF">D5F11_020895</name>
</gene>
<protein>
    <submittedName>
        <fullName evidence="2">Cytochrome c biogenesis protein CcdC</fullName>
    </submittedName>
</protein>
<dbReference type="EMBL" id="QYTW02000028">
    <property type="protein sequence ID" value="RST57819.1"/>
    <property type="molecule type" value="Genomic_DNA"/>
</dbReference>
<dbReference type="Pfam" id="PF07301">
    <property type="entry name" value="DUF1453"/>
    <property type="match status" value="1"/>
</dbReference>
<sequence length="163" mass="18364">MTGMSIIFSTVAALCMGVLAIFVRMKASQKPVSPKKILLPPVFMSTGALMFLHPYFRVTATEVLEAVIVGMLFSILLIKTSKFELREEAIYLKRSKAFGVILIGLLLIRLLFKSFLSQSVDVGELSGMFWILAFGMIVPWRLTMYFQYKKLSLKLNQNQSVSI</sequence>
<comment type="caution">
    <text evidence="2">The sequence shown here is derived from an EMBL/GenBank/DDBJ whole genome shotgun (WGS) entry which is preliminary data.</text>
</comment>
<organism evidence="2 3">
    <name type="scientific">Siminovitchia terrae</name>
    <name type="common">Bacillus terrae</name>
    <dbReference type="NCBI Taxonomy" id="1914933"/>
    <lineage>
        <taxon>Bacteria</taxon>
        <taxon>Bacillati</taxon>
        <taxon>Bacillota</taxon>
        <taxon>Bacilli</taxon>
        <taxon>Bacillales</taxon>
        <taxon>Bacillaceae</taxon>
        <taxon>Siminovitchia</taxon>
    </lineage>
</organism>
<evidence type="ECO:0000313" key="2">
    <source>
        <dbReference type="EMBL" id="RST57819.1"/>
    </source>
</evidence>
<dbReference type="OrthoDB" id="120091at2"/>
<evidence type="ECO:0000313" key="3">
    <source>
        <dbReference type="Proteomes" id="UP000287296"/>
    </source>
</evidence>
<dbReference type="PANTHER" id="PTHR39164">
    <property type="entry name" value="PROTEIN CCDC"/>
    <property type="match status" value="1"/>
</dbReference>
<keyword evidence="1" id="KW-1133">Transmembrane helix</keyword>
<feature type="transmembrane region" description="Helical" evidence="1">
    <location>
        <begin position="128"/>
        <end position="146"/>
    </location>
</feature>
<dbReference type="Proteomes" id="UP000287296">
    <property type="component" value="Unassembled WGS sequence"/>
</dbReference>
<feature type="transmembrane region" description="Helical" evidence="1">
    <location>
        <begin position="6"/>
        <end position="25"/>
    </location>
</feature>